<dbReference type="STRING" id="759620.WS105_1018"/>
<dbReference type="EMBL" id="CP009223">
    <property type="protein sequence ID" value="AIM63274.1"/>
    <property type="molecule type" value="Genomic_DNA"/>
</dbReference>
<sequence length="151" mass="17572">MGLAYFEFYHGNLKTGFDYVYGKKLDDNQAFVVSINKELNAPRFDIADMAINFMPANEETLRADPMLRRYAHLGQDVSLQWVNIERHLHELTATWVPEMQSLRMGPTDEWGLRFFDDEMQAWQQYMGANAEPDNLAEFEAWLQSLGHGHLI</sequence>
<organism evidence="1 2">
    <name type="scientific">Weissella ceti</name>
    <dbReference type="NCBI Taxonomy" id="759620"/>
    <lineage>
        <taxon>Bacteria</taxon>
        <taxon>Bacillati</taxon>
        <taxon>Bacillota</taxon>
        <taxon>Bacilli</taxon>
        <taxon>Lactobacillales</taxon>
        <taxon>Lactobacillaceae</taxon>
        <taxon>Weissella</taxon>
    </lineage>
</organism>
<dbReference type="KEGG" id="wce:WS08_0956"/>
<dbReference type="OrthoDB" id="2141036at2"/>
<protein>
    <submittedName>
        <fullName evidence="1">Uncharacterized protein</fullName>
    </submittedName>
</protein>
<evidence type="ECO:0000313" key="2">
    <source>
        <dbReference type="Proteomes" id="UP000029079"/>
    </source>
</evidence>
<accession>A0A075U044</accession>
<name>A0A075U044_9LACO</name>
<reference evidence="1 2" key="1">
    <citation type="journal article" date="2014" name="Genome Announc.">
        <title>Complete Genome Sequences of Fish Pathogenic Weissella ceti Strains WS74 and WS105.</title>
        <authorList>
            <person name="Figueiredo H.C."/>
            <person name="Leal C.A."/>
            <person name="Dorella F.A."/>
            <person name="Carvalho A.F."/>
            <person name="Soares S.C."/>
            <person name="Pereira F.L."/>
            <person name="Azevedo V.A."/>
        </authorList>
    </citation>
    <scope>NUCLEOTIDE SEQUENCE [LARGE SCALE GENOMIC DNA]</scope>
    <source>
        <strain evidence="1 2">WS74</strain>
    </source>
</reference>
<reference evidence="2" key="2">
    <citation type="submission" date="2014-08" db="EMBL/GenBank/DDBJ databases">
        <title>Complete genome of Weissella ceti strain WS74 isolated from diseased rainbow trout in Brazil.</title>
        <authorList>
            <person name="Figueiredo H.C.P."/>
            <person name="Leal C.A.G."/>
            <person name="Pereira F.L."/>
            <person name="Soares S.C."/>
            <person name="Dorella F.A."/>
            <person name="Carvalho A.F."/>
            <person name="Azevedo V.A.C."/>
        </authorList>
    </citation>
    <scope>NUCLEOTIDE SEQUENCE [LARGE SCALE GENOMIC DNA]</scope>
    <source>
        <strain evidence="2">WS74</strain>
    </source>
</reference>
<dbReference type="KEGG" id="wct:WS74_1022"/>
<dbReference type="RefSeq" id="WP_009496137.1">
    <property type="nucleotide sequence ID" value="NZ_CP009223.1"/>
</dbReference>
<proteinExistence type="predicted"/>
<keyword evidence="2" id="KW-1185">Reference proteome</keyword>
<evidence type="ECO:0000313" key="1">
    <source>
        <dbReference type="EMBL" id="AIM63274.1"/>
    </source>
</evidence>
<dbReference type="PATRIC" id="fig|759620.7.peg.981"/>
<gene>
    <name evidence="1" type="ORF">WS74_1022</name>
</gene>
<dbReference type="Proteomes" id="UP000029079">
    <property type="component" value="Chromosome"/>
</dbReference>
<dbReference type="AlphaFoldDB" id="A0A075U044"/>
<dbReference type="KEGG" id="wci:WS105_1018"/>